<evidence type="ECO:0000256" key="2">
    <source>
        <dbReference type="ARBA" id="ARBA00004922"/>
    </source>
</evidence>
<dbReference type="GO" id="GO:0000139">
    <property type="term" value="C:Golgi membrane"/>
    <property type="evidence" value="ECO:0007669"/>
    <property type="project" value="UniProtKB-SubCell"/>
</dbReference>
<keyword evidence="4" id="KW-0808">Transferase</keyword>
<evidence type="ECO:0000256" key="3">
    <source>
        <dbReference type="ARBA" id="ARBA00009105"/>
    </source>
</evidence>
<dbReference type="InterPro" id="IPR029044">
    <property type="entry name" value="Nucleotide-diphossugar_trans"/>
</dbReference>
<proteinExistence type="inferred from homology"/>
<dbReference type="GO" id="GO:0046354">
    <property type="term" value="P:mannan biosynthetic process"/>
    <property type="evidence" value="ECO:0007669"/>
    <property type="project" value="UniProtKB-ARBA"/>
</dbReference>
<evidence type="ECO:0000313" key="11">
    <source>
        <dbReference type="Proteomes" id="UP000307173"/>
    </source>
</evidence>
<comment type="similarity">
    <text evidence="3">Belongs to the MNN1/MNT family.</text>
</comment>
<evidence type="ECO:0000256" key="7">
    <source>
        <dbReference type="ARBA" id="ARBA00022989"/>
    </source>
</evidence>
<sequence>MPKYSIEEKARMKSNRMKSQNLLKIGSNMDSGIVIPEPIEDSLYAQDEMSPHYQLNEKDQLEILKEIDNFKQLKQEKGRENPNPPKPYKNWRINVDKDLNKVTSKEFTNGHDITRGFFDQLLNLIYENRLSFPLEQRMKMENGKTVIDPVVFFAQPDDNLSERQCEGLFHFPKDFVADATVKHKIITDNLPNVIPNFYNNNGYVIVGGGKYSWFALLAIEVLRQLGSKLPVEVVIPTIDDYDELFCNSVLKKYNARCINLFDVFDPKLLSNIGVTGYQYKSLALLASSFENAFLMDSDNYPVTNPDVLFDSDLFLQNTMITWPDYWRRTTSPSFYDITGRKIGKRVRYLNDEHTDPKYYKLRTEDNDPKLMKIKVPFHDRDGTIPDWTTESGQMLINKKIHFKALLLALYYNLQGQFAFYPLLSQGGAGEGDKETFVAASHFFGLNFYQVHKKPDRAYGFYKWRNDFFDTSIIQYNPIKDYEILQRVNREINEAIENDADSFKYNHQTMFIDKFSIEASEPMFYHVHETKMDPYKLYKIAATFDLEGKKIRNLGGDFPRFKFDLEQFLWKTVDKHICKMKTNIAFIVDDKMQSQWAGICAEFMENQLKFLKESEKVIIEKYKWDDPYANLERCQNLYEL</sequence>
<dbReference type="AlphaFoldDB" id="A0A4T0WXY4"/>
<dbReference type="Proteomes" id="UP000307173">
    <property type="component" value="Unassembled WGS sequence"/>
</dbReference>
<dbReference type="GO" id="GO:0000026">
    <property type="term" value="F:alpha-1,2-mannosyltransferase activity"/>
    <property type="evidence" value="ECO:0007669"/>
    <property type="project" value="TreeGrafter"/>
</dbReference>
<comment type="pathway">
    <text evidence="2">Protein modification; protein glycosylation.</text>
</comment>
<keyword evidence="7" id="KW-1133">Transmembrane helix</keyword>
<protein>
    <recommendedName>
        <fullName evidence="12">Glycosyltransferase family 71 protein</fullName>
    </recommendedName>
</protein>
<dbReference type="PANTHER" id="PTHR31646">
    <property type="entry name" value="ALPHA-1,2-MANNOSYLTRANSFERASE MNN2"/>
    <property type="match status" value="1"/>
</dbReference>
<comment type="caution">
    <text evidence="10">The sequence shown here is derived from an EMBL/GenBank/DDBJ whole genome shotgun (WGS) entry which is preliminary data.</text>
</comment>
<dbReference type="EMBL" id="SELW01000609">
    <property type="protein sequence ID" value="TID18599.1"/>
    <property type="molecule type" value="Genomic_DNA"/>
</dbReference>
<keyword evidence="5" id="KW-0812">Transmembrane</keyword>
<organism evidence="10 11">
    <name type="scientific">Pichia inconspicua</name>
    <dbReference type="NCBI Taxonomy" id="52247"/>
    <lineage>
        <taxon>Eukaryota</taxon>
        <taxon>Fungi</taxon>
        <taxon>Dikarya</taxon>
        <taxon>Ascomycota</taxon>
        <taxon>Saccharomycotina</taxon>
        <taxon>Pichiomycetes</taxon>
        <taxon>Pichiales</taxon>
        <taxon>Pichiaceae</taxon>
        <taxon>Pichia</taxon>
    </lineage>
</organism>
<evidence type="ECO:0000256" key="1">
    <source>
        <dbReference type="ARBA" id="ARBA00004323"/>
    </source>
</evidence>
<accession>A0A4T0WXY4</accession>
<evidence type="ECO:0000256" key="6">
    <source>
        <dbReference type="ARBA" id="ARBA00022968"/>
    </source>
</evidence>
<evidence type="ECO:0000256" key="8">
    <source>
        <dbReference type="ARBA" id="ARBA00023034"/>
    </source>
</evidence>
<dbReference type="STRING" id="52247.A0A4T0WXY4"/>
<evidence type="ECO:0008006" key="12">
    <source>
        <dbReference type="Google" id="ProtNLM"/>
    </source>
</evidence>
<evidence type="ECO:0000256" key="4">
    <source>
        <dbReference type="ARBA" id="ARBA00022679"/>
    </source>
</evidence>
<comment type="subcellular location">
    <subcellularLocation>
        <location evidence="1">Golgi apparatus membrane</location>
        <topology evidence="1">Single-pass type II membrane protein</topology>
    </subcellularLocation>
</comment>
<keyword evidence="8" id="KW-0333">Golgi apparatus</keyword>
<dbReference type="OrthoDB" id="430354at2759"/>
<dbReference type="Pfam" id="PF11051">
    <property type="entry name" value="Mannosyl_trans3"/>
    <property type="match status" value="1"/>
</dbReference>
<dbReference type="InterPro" id="IPR022751">
    <property type="entry name" value="Alpha_mannosyltransferase"/>
</dbReference>
<reference evidence="10 11" key="1">
    <citation type="journal article" date="2019" name="Front. Genet.">
        <title>Whole-Genome Sequencing of the Opportunistic Yeast Pathogen Candida inconspicua Uncovers Its Hybrid Origin.</title>
        <authorList>
            <person name="Mixao V."/>
            <person name="Hansen A.P."/>
            <person name="Saus E."/>
            <person name="Boekhout T."/>
            <person name="Lass-Florl C."/>
            <person name="Gabaldon T."/>
        </authorList>
    </citation>
    <scope>NUCLEOTIDE SEQUENCE [LARGE SCALE GENOMIC DNA]</scope>
    <source>
        <strain evidence="10 11">CBS 180</strain>
    </source>
</reference>
<evidence type="ECO:0000256" key="5">
    <source>
        <dbReference type="ARBA" id="ARBA00022692"/>
    </source>
</evidence>
<keyword evidence="6" id="KW-0735">Signal-anchor</keyword>
<evidence type="ECO:0000256" key="9">
    <source>
        <dbReference type="ARBA" id="ARBA00023136"/>
    </source>
</evidence>
<gene>
    <name evidence="10" type="ORF">CANINC_003849</name>
</gene>
<name>A0A4T0WXY4_9ASCO</name>
<keyword evidence="9" id="KW-0472">Membrane</keyword>
<keyword evidence="11" id="KW-1185">Reference proteome</keyword>
<dbReference type="PANTHER" id="PTHR31646:SF1">
    <property type="entry name" value="ALPHA-1,2-MANNOSYLTRANSFERASE MNN2"/>
    <property type="match status" value="1"/>
</dbReference>
<evidence type="ECO:0000313" key="10">
    <source>
        <dbReference type="EMBL" id="TID18599.1"/>
    </source>
</evidence>
<dbReference type="SUPFAM" id="SSF53448">
    <property type="entry name" value="Nucleotide-diphospho-sugar transferases"/>
    <property type="match status" value="1"/>
</dbReference>